<dbReference type="NCBIfam" id="NF005685">
    <property type="entry name" value="PRK07483.1"/>
    <property type="match status" value="1"/>
</dbReference>
<dbReference type="Gene3D" id="3.40.640.10">
    <property type="entry name" value="Type I PLP-dependent aspartate aminotransferase-like (Major domain)"/>
    <property type="match status" value="1"/>
</dbReference>
<proteinExistence type="inferred from homology"/>
<evidence type="ECO:0008006" key="6">
    <source>
        <dbReference type="Google" id="ProtNLM"/>
    </source>
</evidence>
<dbReference type="InterPro" id="IPR005814">
    <property type="entry name" value="Aminotrans_3"/>
</dbReference>
<evidence type="ECO:0000256" key="3">
    <source>
        <dbReference type="RuleBase" id="RU003560"/>
    </source>
</evidence>
<dbReference type="Pfam" id="PF00202">
    <property type="entry name" value="Aminotran_3"/>
    <property type="match status" value="1"/>
</dbReference>
<dbReference type="EMBL" id="CAWUON010000069">
    <property type="protein sequence ID" value="CAK7271216.1"/>
    <property type="molecule type" value="Genomic_DNA"/>
</dbReference>
<dbReference type="Proteomes" id="UP001642502">
    <property type="component" value="Unassembled WGS sequence"/>
</dbReference>
<dbReference type="CDD" id="cd00610">
    <property type="entry name" value="OAT_like"/>
    <property type="match status" value="1"/>
</dbReference>
<dbReference type="InterPro" id="IPR015421">
    <property type="entry name" value="PyrdxlP-dep_Trfase_major"/>
</dbReference>
<sequence>MPFVDTAVSQPVTEEPSALAPPAAKPKSAVFYRHLRLDFPAIVRGEGSYLILDDGRRILDASGGAAVACIGHSDARVGEAIMSQIKSASYCATLLYTSTVCEQLCRLLVDSTNGQMARAYIVCSGSEAMEASLKLARQYFLEKTQPEPQRTHFIARHQSYHGNTLGALAVGGHKSRRLPYEPILSTNVSHVSPCYAYRGKKAGESDAEYVVRLADELDAEFQRVGPEKVCAFVAEPVVGGALGAVPSVPGYFKAIQAVCRKYGALFICDEVMCGMGRTGSLHAWQQEEGVFPDIQTYGKCLGGGYQPIAGILASHEIIDTISKGSGAFVTGHTYQGHPVSCAAALAVQHIVAEENLLANVSELGPYLGELLTKRLGDHPYVGDIRGRGFFWGIELVEDKATARPFPPKANVAMEIIDLGLKGADYSVALYPGSGTADGVSGDHVILAPMFNASRAEIETIADRVARLIEDYFAAKCA</sequence>
<reference evidence="4 5" key="1">
    <citation type="submission" date="2024-01" db="EMBL/GenBank/DDBJ databases">
        <authorList>
            <person name="Allen C."/>
            <person name="Tagirdzhanova G."/>
        </authorList>
    </citation>
    <scope>NUCLEOTIDE SEQUENCE [LARGE SCALE GENOMIC DNA]</scope>
    <source>
        <strain evidence="4 5">CBS 119000</strain>
    </source>
</reference>
<dbReference type="PANTHER" id="PTHR43094">
    <property type="entry name" value="AMINOTRANSFERASE"/>
    <property type="match status" value="1"/>
</dbReference>
<evidence type="ECO:0000313" key="4">
    <source>
        <dbReference type="EMBL" id="CAK7271216.1"/>
    </source>
</evidence>
<comment type="similarity">
    <text evidence="1 3">Belongs to the class-III pyridoxal-phosphate-dependent aminotransferase family.</text>
</comment>
<evidence type="ECO:0000256" key="2">
    <source>
        <dbReference type="ARBA" id="ARBA00022898"/>
    </source>
</evidence>
<name>A0ABP0DWE7_9PEZI</name>
<evidence type="ECO:0000256" key="1">
    <source>
        <dbReference type="ARBA" id="ARBA00008954"/>
    </source>
</evidence>
<dbReference type="InterPro" id="IPR015422">
    <property type="entry name" value="PyrdxlP-dep_Trfase_small"/>
</dbReference>
<accession>A0ABP0DWE7</accession>
<keyword evidence="5" id="KW-1185">Reference proteome</keyword>
<organism evidence="4 5">
    <name type="scientific">Sporothrix epigloea</name>
    <dbReference type="NCBI Taxonomy" id="1892477"/>
    <lineage>
        <taxon>Eukaryota</taxon>
        <taxon>Fungi</taxon>
        <taxon>Dikarya</taxon>
        <taxon>Ascomycota</taxon>
        <taxon>Pezizomycotina</taxon>
        <taxon>Sordariomycetes</taxon>
        <taxon>Sordariomycetidae</taxon>
        <taxon>Ophiostomatales</taxon>
        <taxon>Ophiostomataceae</taxon>
        <taxon>Sporothrix</taxon>
    </lineage>
</organism>
<dbReference type="InterPro" id="IPR015424">
    <property type="entry name" value="PyrdxlP-dep_Trfase"/>
</dbReference>
<gene>
    <name evidence="4" type="ORF">SEPCBS119000_004487</name>
</gene>
<dbReference type="PANTHER" id="PTHR43094:SF1">
    <property type="entry name" value="AMINOTRANSFERASE CLASS-III"/>
    <property type="match status" value="1"/>
</dbReference>
<comment type="caution">
    <text evidence="4">The sequence shown here is derived from an EMBL/GenBank/DDBJ whole genome shotgun (WGS) entry which is preliminary data.</text>
</comment>
<protein>
    <recommendedName>
        <fullName evidence="6">Aminotransferase</fullName>
    </recommendedName>
</protein>
<dbReference type="Gene3D" id="3.90.1150.10">
    <property type="entry name" value="Aspartate Aminotransferase, domain 1"/>
    <property type="match status" value="1"/>
</dbReference>
<keyword evidence="2 3" id="KW-0663">Pyridoxal phosphate</keyword>
<dbReference type="SUPFAM" id="SSF53383">
    <property type="entry name" value="PLP-dependent transferases"/>
    <property type="match status" value="1"/>
</dbReference>
<evidence type="ECO:0000313" key="5">
    <source>
        <dbReference type="Proteomes" id="UP001642502"/>
    </source>
</evidence>